<comment type="caution">
    <text evidence="1">The sequence shown here is derived from an EMBL/GenBank/DDBJ whole genome shotgun (WGS) entry which is preliminary data.</text>
</comment>
<reference evidence="1 2" key="1">
    <citation type="journal article" date="2016" name="Nat. Commun.">
        <title>Thousands of microbial genomes shed light on interconnected biogeochemical processes in an aquifer system.</title>
        <authorList>
            <person name="Anantharaman K."/>
            <person name="Brown C.T."/>
            <person name="Hug L.A."/>
            <person name="Sharon I."/>
            <person name="Castelle C.J."/>
            <person name="Probst A.J."/>
            <person name="Thomas B.C."/>
            <person name="Singh A."/>
            <person name="Wilkins M.J."/>
            <person name="Karaoz U."/>
            <person name="Brodie E.L."/>
            <person name="Williams K.H."/>
            <person name="Hubbard S.S."/>
            <person name="Banfield J.F."/>
        </authorList>
    </citation>
    <scope>NUCLEOTIDE SEQUENCE [LARGE SCALE GENOMIC DNA]</scope>
</reference>
<dbReference type="EMBL" id="MHOP01000005">
    <property type="protein sequence ID" value="OGZ66467.1"/>
    <property type="molecule type" value="Genomic_DNA"/>
</dbReference>
<evidence type="ECO:0000313" key="1">
    <source>
        <dbReference type="EMBL" id="OGZ66467.1"/>
    </source>
</evidence>
<organism evidence="1 2">
    <name type="scientific">Candidatus Staskawiczbacteria bacterium RIFCSPHIGHO2_01_FULL_41_41</name>
    <dbReference type="NCBI Taxonomy" id="1802203"/>
    <lineage>
        <taxon>Bacteria</taxon>
        <taxon>Candidatus Staskawicziibacteriota</taxon>
    </lineage>
</organism>
<evidence type="ECO:0000313" key="2">
    <source>
        <dbReference type="Proteomes" id="UP000178774"/>
    </source>
</evidence>
<proteinExistence type="predicted"/>
<gene>
    <name evidence="1" type="ORF">A2822_01860</name>
</gene>
<dbReference type="Proteomes" id="UP000178774">
    <property type="component" value="Unassembled WGS sequence"/>
</dbReference>
<accession>A0A1G2HVH0</accession>
<sequence length="139" mass="16260">MKLCKYCSQYYPESDFGVALSTPDKIYRRLKCRFCYGKTKKALVEKYQKILDGYKIKSGCIKCGTKDHRILDFHHTGNDKEFSIGSARYNHFGIERVKKEIGKCVVVCANCHRIIHYGQVWHHDQRFQKLPKIAKRGIV</sequence>
<protein>
    <recommendedName>
        <fullName evidence="3">HNH domain-containing protein</fullName>
    </recommendedName>
</protein>
<name>A0A1G2HVH0_9BACT</name>
<dbReference type="AlphaFoldDB" id="A0A1G2HVH0"/>
<evidence type="ECO:0008006" key="3">
    <source>
        <dbReference type="Google" id="ProtNLM"/>
    </source>
</evidence>